<accession>A0ABS2NR86</accession>
<dbReference type="Gene3D" id="3.30.70.20">
    <property type="match status" value="1"/>
</dbReference>
<dbReference type="InterPro" id="IPR017900">
    <property type="entry name" value="4Fe4S_Fe_S_CS"/>
</dbReference>
<protein>
    <submittedName>
        <fullName evidence="6">Epoxyqueuosine reductase</fullName>
        <ecNumber evidence="6">1.17.99.6</ecNumber>
    </submittedName>
</protein>
<dbReference type="PROSITE" id="PS00198">
    <property type="entry name" value="4FE4S_FER_1"/>
    <property type="match status" value="1"/>
</dbReference>
<dbReference type="Proteomes" id="UP001314796">
    <property type="component" value="Unassembled WGS sequence"/>
</dbReference>
<evidence type="ECO:0000259" key="5">
    <source>
        <dbReference type="PROSITE" id="PS51379"/>
    </source>
</evidence>
<dbReference type="EMBL" id="JAFBEE010000013">
    <property type="protein sequence ID" value="MBM7615468.1"/>
    <property type="molecule type" value="Genomic_DNA"/>
</dbReference>
<evidence type="ECO:0000313" key="6">
    <source>
        <dbReference type="EMBL" id="MBM7615468.1"/>
    </source>
</evidence>
<keyword evidence="7" id="KW-1185">Reference proteome</keyword>
<dbReference type="EC" id="1.17.99.6" evidence="6"/>
<evidence type="ECO:0000256" key="2">
    <source>
        <dbReference type="ARBA" id="ARBA00022723"/>
    </source>
</evidence>
<dbReference type="InterPro" id="IPR004453">
    <property type="entry name" value="QueG"/>
</dbReference>
<dbReference type="PANTHER" id="PTHR30002:SF4">
    <property type="entry name" value="EPOXYQUEUOSINE REDUCTASE"/>
    <property type="match status" value="1"/>
</dbReference>
<reference evidence="6 7" key="1">
    <citation type="submission" date="2021-01" db="EMBL/GenBank/DDBJ databases">
        <title>Genomic Encyclopedia of Type Strains, Phase IV (KMG-IV): sequencing the most valuable type-strain genomes for metagenomic binning, comparative biology and taxonomic classification.</title>
        <authorList>
            <person name="Goeker M."/>
        </authorList>
    </citation>
    <scope>NUCLEOTIDE SEQUENCE [LARGE SCALE GENOMIC DNA]</scope>
    <source>
        <strain evidence="6 7">DSM 25890</strain>
    </source>
</reference>
<proteinExistence type="predicted"/>
<keyword evidence="1" id="KW-0004">4Fe-4S</keyword>
<evidence type="ECO:0000256" key="4">
    <source>
        <dbReference type="ARBA" id="ARBA00023014"/>
    </source>
</evidence>
<comment type="caution">
    <text evidence="6">The sequence shown here is derived from an EMBL/GenBank/DDBJ whole genome shotgun (WGS) entry which is preliminary data.</text>
</comment>
<dbReference type="Pfam" id="PF00037">
    <property type="entry name" value="Fer4"/>
    <property type="match status" value="1"/>
</dbReference>
<organism evidence="6 7">
    <name type="scientific">Alkaliphilus hydrothermalis</name>
    <dbReference type="NCBI Taxonomy" id="1482730"/>
    <lineage>
        <taxon>Bacteria</taxon>
        <taxon>Bacillati</taxon>
        <taxon>Bacillota</taxon>
        <taxon>Clostridia</taxon>
        <taxon>Peptostreptococcales</taxon>
        <taxon>Natronincolaceae</taxon>
        <taxon>Alkaliphilus</taxon>
    </lineage>
</organism>
<dbReference type="SUPFAM" id="SSF54862">
    <property type="entry name" value="4Fe-4S ferredoxins"/>
    <property type="match status" value="1"/>
</dbReference>
<dbReference type="PANTHER" id="PTHR30002">
    <property type="entry name" value="EPOXYQUEUOSINE REDUCTASE"/>
    <property type="match status" value="1"/>
</dbReference>
<feature type="domain" description="4Fe-4S ferredoxin-type" evidence="5">
    <location>
        <begin position="135"/>
        <end position="166"/>
    </location>
</feature>
<keyword evidence="4" id="KW-0411">Iron-sulfur</keyword>
<evidence type="ECO:0000313" key="7">
    <source>
        <dbReference type="Proteomes" id="UP001314796"/>
    </source>
</evidence>
<sequence>MTYQDELTNYIQQKALKEEALLTGVTKIRRVEPVILFAFPFTEKWFLNVPLLSSKMLAKDYLRSRHVQDQVASILKGEGYTAHYKTVLSLFGDFRPLAVSAGMGEWGRNGIVVNKDYGAGLLFAALFTNAPLTPTKTENQPEGEHCISCGECIRSCPADAFYNNQFHLNRCIPYSIRGCAECLKVCKKKPTH</sequence>
<dbReference type="GO" id="GO:0052693">
    <property type="term" value="F:epoxyqueuosine reductase activity"/>
    <property type="evidence" value="ECO:0007669"/>
    <property type="project" value="UniProtKB-EC"/>
</dbReference>
<name>A0ABS2NR86_9FIRM</name>
<evidence type="ECO:0000256" key="3">
    <source>
        <dbReference type="ARBA" id="ARBA00023004"/>
    </source>
</evidence>
<dbReference type="PROSITE" id="PS51379">
    <property type="entry name" value="4FE4S_FER_2"/>
    <property type="match status" value="1"/>
</dbReference>
<keyword evidence="3" id="KW-0408">Iron</keyword>
<keyword evidence="2" id="KW-0479">Metal-binding</keyword>
<keyword evidence="6" id="KW-0560">Oxidoreductase</keyword>
<dbReference type="RefSeq" id="WP_243427926.1">
    <property type="nucleotide sequence ID" value="NZ_JAFBEE010000013.1"/>
</dbReference>
<evidence type="ECO:0000256" key="1">
    <source>
        <dbReference type="ARBA" id="ARBA00022485"/>
    </source>
</evidence>
<dbReference type="InterPro" id="IPR017896">
    <property type="entry name" value="4Fe4S_Fe-S-bd"/>
</dbReference>
<gene>
    <name evidence="6" type="ORF">JOC73_002038</name>
</gene>